<feature type="domain" description="AAA+ ATPase" evidence="20">
    <location>
        <begin position="13"/>
        <end position="175"/>
    </location>
</feature>
<dbReference type="GO" id="GO:0005524">
    <property type="term" value="F:ATP binding"/>
    <property type="evidence" value="ECO:0007669"/>
    <property type="project" value="UniProtKB-KW"/>
</dbReference>
<proteinExistence type="inferred from homology"/>
<comment type="caution">
    <text evidence="21">The sequence shown here is derived from an EMBL/GenBank/DDBJ whole genome shotgun (WGS) entry which is preliminary data.</text>
</comment>
<evidence type="ECO:0000313" key="21">
    <source>
        <dbReference type="EMBL" id="GCE17087.1"/>
    </source>
</evidence>
<evidence type="ECO:0000256" key="10">
    <source>
        <dbReference type="ARBA" id="ARBA00022573"/>
    </source>
</evidence>
<feature type="binding site" evidence="19">
    <location>
        <begin position="46"/>
        <end position="48"/>
    </location>
    <ligand>
        <name>GTP</name>
        <dbReference type="ChEBI" id="CHEBI:37565"/>
    </ligand>
</feature>
<organism evidence="21 22">
    <name type="scientific">Dictyobacter kobayashii</name>
    <dbReference type="NCBI Taxonomy" id="2014872"/>
    <lineage>
        <taxon>Bacteria</taxon>
        <taxon>Bacillati</taxon>
        <taxon>Chloroflexota</taxon>
        <taxon>Ktedonobacteria</taxon>
        <taxon>Ktedonobacterales</taxon>
        <taxon>Dictyobacteraceae</taxon>
        <taxon>Dictyobacter</taxon>
    </lineage>
</organism>
<dbReference type="PIRSF" id="PIRSF006135">
    <property type="entry name" value="CobU"/>
    <property type="match status" value="1"/>
</dbReference>
<dbReference type="PANTHER" id="PTHR34848:SF1">
    <property type="entry name" value="BIFUNCTIONAL ADENOSYLCOBALAMIN BIOSYNTHESIS PROTEIN COBU"/>
    <property type="match status" value="1"/>
</dbReference>
<keyword evidence="13 21" id="KW-0418">Kinase</keyword>
<evidence type="ECO:0000256" key="19">
    <source>
        <dbReference type="PIRSR" id="PIRSR006135-2"/>
    </source>
</evidence>
<dbReference type="Pfam" id="PF02283">
    <property type="entry name" value="CobU"/>
    <property type="match status" value="1"/>
</dbReference>
<evidence type="ECO:0000256" key="13">
    <source>
        <dbReference type="ARBA" id="ARBA00022777"/>
    </source>
</evidence>
<dbReference type="GO" id="GO:0005525">
    <property type="term" value="F:GTP binding"/>
    <property type="evidence" value="ECO:0007669"/>
    <property type="project" value="UniProtKB-KW"/>
</dbReference>
<evidence type="ECO:0000256" key="4">
    <source>
        <dbReference type="ARBA" id="ARBA00003889"/>
    </source>
</evidence>
<comment type="function">
    <text evidence="4">Catalyzes ATP-dependent phosphorylation of adenosylcobinamide and addition of GMP to adenosylcobinamide phosphate.</text>
</comment>
<protein>
    <recommendedName>
        <fullName evidence="16">Adenosylcobinamide kinase</fullName>
        <ecNumber evidence="8">2.7.1.156</ecNumber>
        <ecNumber evidence="9">2.7.7.62</ecNumber>
    </recommendedName>
    <alternativeName>
        <fullName evidence="17">Adenosylcobinamide-phosphate guanylyltransferase</fullName>
    </alternativeName>
</protein>
<dbReference type="PANTHER" id="PTHR34848">
    <property type="match status" value="1"/>
</dbReference>
<reference evidence="22" key="1">
    <citation type="submission" date="2018-12" db="EMBL/GenBank/DDBJ databases">
        <title>Tengunoibacter tsumagoiensis gen. nov., sp. nov., Dictyobacter kobayashii sp. nov., D. alpinus sp. nov., and D. joshuensis sp. nov. and description of Dictyobacteraceae fam. nov. within the order Ktedonobacterales isolated from Tengu-no-mugimeshi.</title>
        <authorList>
            <person name="Wang C.M."/>
            <person name="Zheng Y."/>
            <person name="Sakai Y."/>
            <person name="Toyoda A."/>
            <person name="Minakuchi Y."/>
            <person name="Abe K."/>
            <person name="Yokota A."/>
            <person name="Yabe S."/>
        </authorList>
    </citation>
    <scope>NUCLEOTIDE SEQUENCE [LARGE SCALE GENOMIC DNA]</scope>
    <source>
        <strain evidence="22">Uno11</strain>
    </source>
</reference>
<comment type="pathway">
    <text evidence="5">Cofactor biosynthesis; adenosylcobalamin biosynthesis; adenosylcobalamin from cob(II)yrinate a,c-diamide: step 6/7.</text>
</comment>
<dbReference type="NCBIfam" id="NF004469">
    <property type="entry name" value="PRK05800.1"/>
    <property type="match status" value="1"/>
</dbReference>
<keyword evidence="14" id="KW-0067">ATP-binding</keyword>
<name>A0A402ADA3_9CHLR</name>
<keyword evidence="11 21" id="KW-0808">Transferase</keyword>
<evidence type="ECO:0000256" key="5">
    <source>
        <dbReference type="ARBA" id="ARBA00004692"/>
    </source>
</evidence>
<dbReference type="GO" id="GO:0009236">
    <property type="term" value="P:cobalamin biosynthetic process"/>
    <property type="evidence" value="ECO:0007669"/>
    <property type="project" value="UniProtKB-UniPathway"/>
</dbReference>
<comment type="pathway">
    <text evidence="6">Cofactor biosynthesis; adenosylcobalamin biosynthesis; adenosylcobalamin from cob(II)yrinate a,c-diamide: step 5/7.</text>
</comment>
<evidence type="ECO:0000256" key="14">
    <source>
        <dbReference type="ARBA" id="ARBA00022840"/>
    </source>
</evidence>
<evidence type="ECO:0000256" key="2">
    <source>
        <dbReference type="ARBA" id="ARBA00000711"/>
    </source>
</evidence>
<accession>A0A402ADA3</accession>
<dbReference type="EC" id="2.7.7.62" evidence="9"/>
<evidence type="ECO:0000256" key="7">
    <source>
        <dbReference type="ARBA" id="ARBA00007490"/>
    </source>
</evidence>
<comment type="catalytic activity">
    <reaction evidence="2">
        <text>adenosylcob(III)inamide phosphate + GTP + H(+) = adenosylcob(III)inamide-GDP + diphosphate</text>
        <dbReference type="Rhea" id="RHEA:22712"/>
        <dbReference type="ChEBI" id="CHEBI:15378"/>
        <dbReference type="ChEBI" id="CHEBI:33019"/>
        <dbReference type="ChEBI" id="CHEBI:37565"/>
        <dbReference type="ChEBI" id="CHEBI:58502"/>
        <dbReference type="ChEBI" id="CHEBI:60487"/>
        <dbReference type="EC" id="2.7.7.62"/>
    </reaction>
</comment>
<dbReference type="CDD" id="cd00544">
    <property type="entry name" value="CobU"/>
    <property type="match status" value="1"/>
</dbReference>
<dbReference type="EMBL" id="BIFS01000001">
    <property type="protein sequence ID" value="GCE17087.1"/>
    <property type="molecule type" value="Genomic_DNA"/>
</dbReference>
<evidence type="ECO:0000256" key="15">
    <source>
        <dbReference type="ARBA" id="ARBA00023134"/>
    </source>
</evidence>
<dbReference type="GO" id="GO:0043752">
    <property type="term" value="F:adenosylcobinamide kinase activity"/>
    <property type="evidence" value="ECO:0007669"/>
    <property type="project" value="UniProtKB-EC"/>
</dbReference>
<dbReference type="GO" id="GO:0008820">
    <property type="term" value="F:cobinamide phosphate guanylyltransferase activity"/>
    <property type="evidence" value="ECO:0007669"/>
    <property type="project" value="UniProtKB-EC"/>
</dbReference>
<dbReference type="Proteomes" id="UP000287188">
    <property type="component" value="Unassembled WGS sequence"/>
</dbReference>
<gene>
    <name evidence="21" type="ORF">KDK_08870</name>
</gene>
<dbReference type="UniPathway" id="UPA00148">
    <property type="reaction ID" value="UER00236"/>
</dbReference>
<dbReference type="InterPro" id="IPR003203">
    <property type="entry name" value="CobU/CobP"/>
</dbReference>
<feature type="active site" description="GMP-histidine intermediate" evidence="18">
    <location>
        <position position="62"/>
    </location>
</feature>
<evidence type="ECO:0000256" key="11">
    <source>
        <dbReference type="ARBA" id="ARBA00022679"/>
    </source>
</evidence>
<sequence length="208" mass="22472">MNINNEVTALNDPPRLVLLLGGARSGKSTFAERLAVQSGRSVAFIATAIATDEDMRDRIARHQASRAANWQTIEEPLHLVNAVQQAAVVADVIILDCLTVWLSNWLFSQGDAEQLEEDTAISAQYYAGALQEIDVLLQVVAQLAPGKTLIVVTNEVGLGIVPAYSLGRIYRDVLGLVNQRVAAAATRVYLMIAGLGVDIKRLHETATL</sequence>
<keyword evidence="12 19" id="KW-0547">Nucleotide-binding</keyword>
<evidence type="ECO:0000256" key="12">
    <source>
        <dbReference type="ARBA" id="ARBA00022741"/>
    </source>
</evidence>
<comment type="catalytic activity">
    <reaction evidence="3">
        <text>adenosylcob(III)inamide + GTP = adenosylcob(III)inamide phosphate + GDP + H(+)</text>
        <dbReference type="Rhea" id="RHEA:15765"/>
        <dbReference type="ChEBI" id="CHEBI:2480"/>
        <dbReference type="ChEBI" id="CHEBI:15378"/>
        <dbReference type="ChEBI" id="CHEBI:37565"/>
        <dbReference type="ChEBI" id="CHEBI:58189"/>
        <dbReference type="ChEBI" id="CHEBI:58502"/>
        <dbReference type="EC" id="2.7.1.156"/>
    </reaction>
</comment>
<evidence type="ECO:0000313" key="22">
    <source>
        <dbReference type="Proteomes" id="UP000287188"/>
    </source>
</evidence>
<evidence type="ECO:0000256" key="9">
    <source>
        <dbReference type="ARBA" id="ARBA00012523"/>
    </source>
</evidence>
<keyword evidence="15 19" id="KW-0342">GTP-binding</keyword>
<dbReference type="OrthoDB" id="9799422at2"/>
<evidence type="ECO:0000256" key="17">
    <source>
        <dbReference type="ARBA" id="ARBA00030571"/>
    </source>
</evidence>
<keyword evidence="22" id="KW-1185">Reference proteome</keyword>
<dbReference type="AlphaFoldDB" id="A0A402ADA3"/>
<evidence type="ECO:0000256" key="1">
    <source>
        <dbReference type="ARBA" id="ARBA00000312"/>
    </source>
</evidence>
<evidence type="ECO:0000256" key="16">
    <source>
        <dbReference type="ARBA" id="ARBA00029570"/>
    </source>
</evidence>
<evidence type="ECO:0000256" key="18">
    <source>
        <dbReference type="PIRSR" id="PIRSR006135-1"/>
    </source>
</evidence>
<dbReference type="InterPro" id="IPR027417">
    <property type="entry name" value="P-loop_NTPase"/>
</dbReference>
<feature type="binding site" evidence="19">
    <location>
        <position position="74"/>
    </location>
    <ligand>
        <name>GTP</name>
        <dbReference type="ChEBI" id="CHEBI:37565"/>
    </ligand>
</feature>
<dbReference type="SMART" id="SM00382">
    <property type="entry name" value="AAA"/>
    <property type="match status" value="1"/>
</dbReference>
<dbReference type="SUPFAM" id="SSF52540">
    <property type="entry name" value="P-loop containing nucleoside triphosphate hydrolases"/>
    <property type="match status" value="1"/>
</dbReference>
<evidence type="ECO:0000256" key="8">
    <source>
        <dbReference type="ARBA" id="ARBA00012016"/>
    </source>
</evidence>
<comment type="catalytic activity">
    <reaction evidence="1">
        <text>adenosylcob(III)inamide + ATP = adenosylcob(III)inamide phosphate + ADP + H(+)</text>
        <dbReference type="Rhea" id="RHEA:15769"/>
        <dbReference type="ChEBI" id="CHEBI:2480"/>
        <dbReference type="ChEBI" id="CHEBI:15378"/>
        <dbReference type="ChEBI" id="CHEBI:30616"/>
        <dbReference type="ChEBI" id="CHEBI:58502"/>
        <dbReference type="ChEBI" id="CHEBI:456216"/>
        <dbReference type="EC" id="2.7.1.156"/>
    </reaction>
</comment>
<feature type="binding site" evidence="19">
    <location>
        <begin position="21"/>
        <end position="28"/>
    </location>
    <ligand>
        <name>GTP</name>
        <dbReference type="ChEBI" id="CHEBI:37565"/>
    </ligand>
</feature>
<keyword evidence="10" id="KW-0169">Cobalamin biosynthesis</keyword>
<evidence type="ECO:0000256" key="6">
    <source>
        <dbReference type="ARBA" id="ARBA00005159"/>
    </source>
</evidence>
<dbReference type="RefSeq" id="WP_126548842.1">
    <property type="nucleotide sequence ID" value="NZ_BIFS01000001.1"/>
</dbReference>
<evidence type="ECO:0000259" key="20">
    <source>
        <dbReference type="SMART" id="SM00382"/>
    </source>
</evidence>
<dbReference type="EC" id="2.7.1.156" evidence="8"/>
<dbReference type="InterPro" id="IPR003593">
    <property type="entry name" value="AAA+_ATPase"/>
</dbReference>
<evidence type="ECO:0000256" key="3">
    <source>
        <dbReference type="ARBA" id="ARBA00001522"/>
    </source>
</evidence>
<dbReference type="Gene3D" id="3.40.50.300">
    <property type="entry name" value="P-loop containing nucleotide triphosphate hydrolases"/>
    <property type="match status" value="1"/>
</dbReference>
<feature type="binding site" evidence="19">
    <location>
        <position position="96"/>
    </location>
    <ligand>
        <name>GTP</name>
        <dbReference type="ChEBI" id="CHEBI:37565"/>
    </ligand>
</feature>
<comment type="similarity">
    <text evidence="7">Belongs to the CobU/CobP family.</text>
</comment>